<evidence type="ECO:0000259" key="1">
    <source>
        <dbReference type="Pfam" id="PF18962"/>
    </source>
</evidence>
<dbReference type="Gene3D" id="2.60.40.10">
    <property type="entry name" value="Immunoglobulins"/>
    <property type="match status" value="1"/>
</dbReference>
<dbReference type="InterPro" id="IPR013783">
    <property type="entry name" value="Ig-like_fold"/>
</dbReference>
<keyword evidence="3" id="KW-1185">Reference proteome</keyword>
<comment type="caution">
    <text evidence="2">The sequence shown here is derived from an EMBL/GenBank/DDBJ whole genome shotgun (WGS) entry which is preliminary data.</text>
</comment>
<dbReference type="Proteomes" id="UP000677244">
    <property type="component" value="Unassembled WGS sequence"/>
</dbReference>
<dbReference type="InterPro" id="IPR026444">
    <property type="entry name" value="Secre_tail"/>
</dbReference>
<dbReference type="EMBL" id="JAGHKO010000014">
    <property type="protein sequence ID" value="MBO9204450.1"/>
    <property type="molecule type" value="Genomic_DNA"/>
</dbReference>
<dbReference type="NCBIfam" id="TIGR04183">
    <property type="entry name" value="Por_Secre_tail"/>
    <property type="match status" value="1"/>
</dbReference>
<proteinExistence type="predicted"/>
<evidence type="ECO:0000313" key="3">
    <source>
        <dbReference type="Proteomes" id="UP000677244"/>
    </source>
</evidence>
<evidence type="ECO:0000313" key="2">
    <source>
        <dbReference type="EMBL" id="MBO9204450.1"/>
    </source>
</evidence>
<dbReference type="RefSeq" id="WP_209143048.1">
    <property type="nucleotide sequence ID" value="NZ_JAGHKO010000014.1"/>
</dbReference>
<gene>
    <name evidence="2" type="ORF">J7I42_29445</name>
</gene>
<dbReference type="Pfam" id="PF18962">
    <property type="entry name" value="Por_Secre_tail"/>
    <property type="match status" value="1"/>
</dbReference>
<name>A0ABS3Z2Q9_9BACT</name>
<feature type="domain" description="Secretion system C-terminal sorting" evidence="1">
    <location>
        <begin position="553"/>
        <end position="628"/>
    </location>
</feature>
<protein>
    <submittedName>
        <fullName evidence="2">T9SS type A sorting domain-containing protein</fullName>
    </submittedName>
</protein>
<reference evidence="2 3" key="1">
    <citation type="submission" date="2021-03" db="EMBL/GenBank/DDBJ databases">
        <title>Assistant Professor.</title>
        <authorList>
            <person name="Huq M.A."/>
        </authorList>
    </citation>
    <scope>NUCLEOTIDE SEQUENCE [LARGE SCALE GENOMIC DNA]</scope>
    <source>
        <strain evidence="2 3">MAH-29</strain>
    </source>
</reference>
<accession>A0ABS3Z2Q9</accession>
<organism evidence="2 3">
    <name type="scientific">Niastella soli</name>
    <dbReference type="NCBI Taxonomy" id="2821487"/>
    <lineage>
        <taxon>Bacteria</taxon>
        <taxon>Pseudomonadati</taxon>
        <taxon>Bacteroidota</taxon>
        <taxon>Chitinophagia</taxon>
        <taxon>Chitinophagales</taxon>
        <taxon>Chitinophagaceae</taxon>
        <taxon>Niastella</taxon>
    </lineage>
</organism>
<sequence>MKQLYRSNGMSMCIHCTPLPITLSLLFLLLFTITGHAQVNAYAKVSNITTVSGKSMLTITNSINTYHGWVAGEEVIVIQMQDDVIGSTINDLTFGSLLGISSAGLFEVATISSTAGSTITLSRTLTNTYHTGSNASVQVVSLTPFGSPNYTTTGNITAVPWDGSKGTGGIVAITVPGTFTLRHAINVDGQGFAGGVASGNNEPGCITDIYISNSPNYGAKGEGIYLNTNANYNRGRGRMLSGGGGGNFTGAGGAGGSNFSAGGSGTENPGCGSGGGLGGLALGTYMLAGNRAFLGGGGGGGQGNSSQSKGGNGGGIVFIRAGTLTTSCGSPKISANGIDAGSSGTYGAGGGGAAGSILLQIGSYSVSSGCSLTMQANGGDGGDAGGFFQWGGGGGGGGQGAVLVSGTSLMTNIIKNTIPGAGGSTGWLTADAPSGAGPNNGGVQGGIGVILPVRLLYFGVENKNEKAVLKWTIADESNVTYLVERSTDGINFTSIGTVTGTGQSNYTFTDPEPLSGRVYYRLVLTGADFTAKTTYSSIVNVSLSDVLKVATAYPNPAHDHFYIRITGDNNNQPHKIAVTDLTGKLVYSSTGIPVNNIIKVTPAQVLKPGLYVFKVTSNGTEQTGKLMIQ</sequence>